<feature type="region of interest" description="Disordered" evidence="1">
    <location>
        <begin position="41"/>
        <end position="67"/>
    </location>
</feature>
<reference evidence="2 3" key="1">
    <citation type="submission" date="2019-05" db="EMBL/GenBank/DDBJ databases">
        <title>Another draft genome of Portunus trituberculatus and its Hox gene families provides insights of decapod evolution.</title>
        <authorList>
            <person name="Jeong J.-H."/>
            <person name="Song I."/>
            <person name="Kim S."/>
            <person name="Choi T."/>
            <person name="Kim D."/>
            <person name="Ryu S."/>
            <person name="Kim W."/>
        </authorList>
    </citation>
    <scope>NUCLEOTIDE SEQUENCE [LARGE SCALE GENOMIC DNA]</scope>
    <source>
        <tissue evidence="2">Muscle</tissue>
    </source>
</reference>
<sequence length="122" mass="13635">MPHLCKTLAIVQSVPKQAEVTDREHSNTPVCLAVLRDERETRHKSHLHKTPANSSKCTKTNKGDRQQSITLTHPSLSRSFKDKGGAQCMSHLHKTPACIPSITSRQPITLRLIKSSRKKCSM</sequence>
<accession>A0A5B7IH62</accession>
<proteinExistence type="predicted"/>
<organism evidence="2 3">
    <name type="scientific">Portunus trituberculatus</name>
    <name type="common">Swimming crab</name>
    <name type="synonym">Neptunus trituberculatus</name>
    <dbReference type="NCBI Taxonomy" id="210409"/>
    <lineage>
        <taxon>Eukaryota</taxon>
        <taxon>Metazoa</taxon>
        <taxon>Ecdysozoa</taxon>
        <taxon>Arthropoda</taxon>
        <taxon>Crustacea</taxon>
        <taxon>Multicrustacea</taxon>
        <taxon>Malacostraca</taxon>
        <taxon>Eumalacostraca</taxon>
        <taxon>Eucarida</taxon>
        <taxon>Decapoda</taxon>
        <taxon>Pleocyemata</taxon>
        <taxon>Brachyura</taxon>
        <taxon>Eubrachyura</taxon>
        <taxon>Portunoidea</taxon>
        <taxon>Portunidae</taxon>
        <taxon>Portuninae</taxon>
        <taxon>Portunus</taxon>
    </lineage>
</organism>
<name>A0A5B7IH62_PORTR</name>
<gene>
    <name evidence="2" type="ORF">E2C01_076229</name>
</gene>
<dbReference type="EMBL" id="VSRR010057463">
    <property type="protein sequence ID" value="MPC81603.1"/>
    <property type="molecule type" value="Genomic_DNA"/>
</dbReference>
<evidence type="ECO:0000313" key="3">
    <source>
        <dbReference type="Proteomes" id="UP000324222"/>
    </source>
</evidence>
<dbReference type="AlphaFoldDB" id="A0A5B7IH62"/>
<feature type="compositionally biased region" description="Polar residues" evidence="1">
    <location>
        <begin position="51"/>
        <end position="67"/>
    </location>
</feature>
<comment type="caution">
    <text evidence="2">The sequence shown here is derived from an EMBL/GenBank/DDBJ whole genome shotgun (WGS) entry which is preliminary data.</text>
</comment>
<dbReference type="Proteomes" id="UP000324222">
    <property type="component" value="Unassembled WGS sequence"/>
</dbReference>
<evidence type="ECO:0000256" key="1">
    <source>
        <dbReference type="SAM" id="MobiDB-lite"/>
    </source>
</evidence>
<protein>
    <submittedName>
        <fullName evidence="2">Uncharacterized protein</fullName>
    </submittedName>
</protein>
<evidence type="ECO:0000313" key="2">
    <source>
        <dbReference type="EMBL" id="MPC81603.1"/>
    </source>
</evidence>
<keyword evidence="3" id="KW-1185">Reference proteome</keyword>